<dbReference type="EMBL" id="BQNB010012431">
    <property type="protein sequence ID" value="GJT03477.1"/>
    <property type="molecule type" value="Genomic_DNA"/>
</dbReference>
<evidence type="ECO:0000313" key="2">
    <source>
        <dbReference type="Proteomes" id="UP001151760"/>
    </source>
</evidence>
<sequence>MDIVAERAARKAAKSEVNSLRKSVSLRSPTSSNIVEEVVFYVSTRAVMRRRMKKRVMRRRMKERMKRMRLLRMKNMKKKKKRCLKKKNWDAAKNWEFGLCEESDEQLSMLHRLRYKIATKIMLHQFNAVSNKMFDFAFTFETKNTEQARVSMIVDAIKNRNNRDPPKQVKETDAANVVVGVNEAVDQVKEKGRRKK</sequence>
<evidence type="ECO:0000313" key="1">
    <source>
        <dbReference type="EMBL" id="GJT03477.1"/>
    </source>
</evidence>
<gene>
    <name evidence="1" type="ORF">Tco_0824646</name>
</gene>
<organism evidence="1 2">
    <name type="scientific">Tanacetum coccineum</name>
    <dbReference type="NCBI Taxonomy" id="301880"/>
    <lineage>
        <taxon>Eukaryota</taxon>
        <taxon>Viridiplantae</taxon>
        <taxon>Streptophyta</taxon>
        <taxon>Embryophyta</taxon>
        <taxon>Tracheophyta</taxon>
        <taxon>Spermatophyta</taxon>
        <taxon>Magnoliopsida</taxon>
        <taxon>eudicotyledons</taxon>
        <taxon>Gunneridae</taxon>
        <taxon>Pentapetalae</taxon>
        <taxon>asterids</taxon>
        <taxon>campanulids</taxon>
        <taxon>Asterales</taxon>
        <taxon>Asteraceae</taxon>
        <taxon>Asteroideae</taxon>
        <taxon>Anthemideae</taxon>
        <taxon>Anthemidinae</taxon>
        <taxon>Tanacetum</taxon>
    </lineage>
</organism>
<keyword evidence="2" id="KW-1185">Reference proteome</keyword>
<dbReference type="Proteomes" id="UP001151760">
    <property type="component" value="Unassembled WGS sequence"/>
</dbReference>
<reference evidence="1" key="2">
    <citation type="submission" date="2022-01" db="EMBL/GenBank/DDBJ databases">
        <authorList>
            <person name="Yamashiro T."/>
            <person name="Shiraishi A."/>
            <person name="Satake H."/>
            <person name="Nakayama K."/>
        </authorList>
    </citation>
    <scope>NUCLEOTIDE SEQUENCE</scope>
</reference>
<comment type="caution">
    <text evidence="1">The sequence shown here is derived from an EMBL/GenBank/DDBJ whole genome shotgun (WGS) entry which is preliminary data.</text>
</comment>
<name>A0ABQ5APR9_9ASTR</name>
<proteinExistence type="predicted"/>
<accession>A0ABQ5APR9</accession>
<reference evidence="1" key="1">
    <citation type="journal article" date="2022" name="Int. J. Mol. Sci.">
        <title>Draft Genome of Tanacetum Coccineum: Genomic Comparison of Closely Related Tanacetum-Family Plants.</title>
        <authorList>
            <person name="Yamashiro T."/>
            <person name="Shiraishi A."/>
            <person name="Nakayama K."/>
            <person name="Satake H."/>
        </authorList>
    </citation>
    <scope>NUCLEOTIDE SEQUENCE</scope>
</reference>
<protein>
    <submittedName>
        <fullName evidence="1">Uncharacterized protein</fullName>
    </submittedName>
</protein>